<dbReference type="EMBL" id="KL648556">
    <property type="protein sequence ID" value="KEY68858.1"/>
    <property type="molecule type" value="Genomic_DNA"/>
</dbReference>
<evidence type="ECO:0000313" key="2">
    <source>
        <dbReference type="Proteomes" id="UP000028045"/>
    </source>
</evidence>
<sequence length="95" mass="10942">MVGFVRTAPKKLRSSPWPAETLQQLVEPVWPLQSITSALLVAENAQKYERAREIRKLLIFLGIKGKLDTHDCPRRRNITVDKLRHSKALQSVFCF</sequence>
<dbReference type="HOGENOM" id="CLU_2374169_0_0_1"/>
<name>A0A084AU79_STACB</name>
<protein>
    <submittedName>
        <fullName evidence="1">Uncharacterized protein</fullName>
    </submittedName>
</protein>
<dbReference type="AlphaFoldDB" id="A0A084AU79"/>
<accession>A0A084AU79</accession>
<proteinExistence type="predicted"/>
<reference evidence="1 2" key="1">
    <citation type="journal article" date="2014" name="BMC Genomics">
        <title>Comparative genome sequencing reveals chemotype-specific gene clusters in the toxigenic black mold Stachybotrys.</title>
        <authorList>
            <person name="Semeiks J."/>
            <person name="Borek D."/>
            <person name="Otwinowski Z."/>
            <person name="Grishin N.V."/>
        </authorList>
    </citation>
    <scope>NUCLEOTIDE SEQUENCE [LARGE SCALE GENOMIC DNA]</scope>
    <source>
        <strain evidence="2">CBS 109288 / IBT 7711</strain>
    </source>
</reference>
<evidence type="ECO:0000313" key="1">
    <source>
        <dbReference type="EMBL" id="KEY68858.1"/>
    </source>
</evidence>
<organism evidence="1 2">
    <name type="scientific">Stachybotrys chartarum (strain CBS 109288 / IBT 7711)</name>
    <name type="common">Toxic black mold</name>
    <name type="synonym">Stilbospora chartarum</name>
    <dbReference type="NCBI Taxonomy" id="1280523"/>
    <lineage>
        <taxon>Eukaryota</taxon>
        <taxon>Fungi</taxon>
        <taxon>Dikarya</taxon>
        <taxon>Ascomycota</taxon>
        <taxon>Pezizomycotina</taxon>
        <taxon>Sordariomycetes</taxon>
        <taxon>Hypocreomycetidae</taxon>
        <taxon>Hypocreales</taxon>
        <taxon>Stachybotryaceae</taxon>
        <taxon>Stachybotrys</taxon>
    </lineage>
</organism>
<gene>
    <name evidence="1" type="ORF">S7711_10765</name>
</gene>
<dbReference type="Proteomes" id="UP000028045">
    <property type="component" value="Unassembled WGS sequence"/>
</dbReference>
<keyword evidence="2" id="KW-1185">Reference proteome</keyword>